<evidence type="ECO:0000256" key="1">
    <source>
        <dbReference type="SAM" id="Phobius"/>
    </source>
</evidence>
<name>A0A074L2P4_9BACT</name>
<evidence type="ECO:0000313" key="3">
    <source>
        <dbReference type="Proteomes" id="UP000027821"/>
    </source>
</evidence>
<dbReference type="RefSeq" id="WP_035072903.1">
    <property type="nucleotide sequence ID" value="NZ_JMIH01000016.1"/>
</dbReference>
<keyword evidence="3" id="KW-1185">Reference proteome</keyword>
<reference evidence="2 3" key="1">
    <citation type="submission" date="2014-04" db="EMBL/GenBank/DDBJ databases">
        <title>Characterization and application of a salt tolerant electro-active bacterium.</title>
        <authorList>
            <person name="Yang L."/>
            <person name="Wei S."/>
            <person name="Tay Q.X.M."/>
        </authorList>
    </citation>
    <scope>NUCLEOTIDE SEQUENCE [LARGE SCALE GENOMIC DNA]</scope>
    <source>
        <strain evidence="2 3">LY1</strain>
    </source>
</reference>
<dbReference type="EMBL" id="JMIH01000016">
    <property type="protein sequence ID" value="KEO74103.1"/>
    <property type="molecule type" value="Genomic_DNA"/>
</dbReference>
<protein>
    <submittedName>
        <fullName evidence="2">Uncharacterized protein</fullName>
    </submittedName>
</protein>
<proteinExistence type="predicted"/>
<accession>A0A074L2P4</accession>
<dbReference type="AlphaFoldDB" id="A0A074L2P4"/>
<organism evidence="2 3">
    <name type="scientific">Anditalea andensis</name>
    <dbReference type="NCBI Taxonomy" id="1048983"/>
    <lineage>
        <taxon>Bacteria</taxon>
        <taxon>Pseudomonadati</taxon>
        <taxon>Bacteroidota</taxon>
        <taxon>Cytophagia</taxon>
        <taxon>Cytophagales</taxon>
        <taxon>Cytophagaceae</taxon>
        <taxon>Anditalea</taxon>
    </lineage>
</organism>
<keyword evidence="1" id="KW-0472">Membrane</keyword>
<evidence type="ECO:0000313" key="2">
    <source>
        <dbReference type="EMBL" id="KEO74103.1"/>
    </source>
</evidence>
<keyword evidence="1" id="KW-1133">Transmembrane helix</keyword>
<dbReference type="Proteomes" id="UP000027821">
    <property type="component" value="Unassembled WGS sequence"/>
</dbReference>
<dbReference type="OrthoDB" id="840309at2"/>
<gene>
    <name evidence="2" type="ORF">EL17_08130</name>
</gene>
<feature type="transmembrane region" description="Helical" evidence="1">
    <location>
        <begin position="6"/>
        <end position="25"/>
    </location>
</feature>
<dbReference type="STRING" id="1048983.EL17_08130"/>
<dbReference type="eggNOG" id="ENOG50336VJ">
    <property type="taxonomic scope" value="Bacteria"/>
</dbReference>
<comment type="caution">
    <text evidence="2">The sequence shown here is derived from an EMBL/GenBank/DDBJ whole genome shotgun (WGS) entry which is preliminary data.</text>
</comment>
<keyword evidence="1" id="KW-0812">Transmembrane</keyword>
<sequence>MIEINFIGLAISMVLLFAFMTPIILNIRKNNKTQKALLLQMENAFLKHGLKVHKIESWRHRYAIAIDHEARKLIFINTGSEPQEIFIDLNEVNQVIIHENHHLNGTGKESYKVIDRLDLILLGAKQERYKLSFYDSEVFSDVQNEKPLLDEWYAHIKTIIQNRPVQKAAVLA</sequence>